<accession>A0A814ER81</accession>
<evidence type="ECO:0000313" key="2">
    <source>
        <dbReference type="Proteomes" id="UP000663855"/>
    </source>
</evidence>
<name>A0A814ER81_9BILA</name>
<organism evidence="1 2">
    <name type="scientific">Rotaria magnacalcarata</name>
    <dbReference type="NCBI Taxonomy" id="392030"/>
    <lineage>
        <taxon>Eukaryota</taxon>
        <taxon>Metazoa</taxon>
        <taxon>Spiralia</taxon>
        <taxon>Gnathifera</taxon>
        <taxon>Rotifera</taxon>
        <taxon>Eurotatoria</taxon>
        <taxon>Bdelloidea</taxon>
        <taxon>Philodinida</taxon>
        <taxon>Philodinidae</taxon>
        <taxon>Rotaria</taxon>
    </lineage>
</organism>
<sequence length="503" mass="57435">MHCYNINLNRTKDGIASLALNERSVYQPRTLHGQNNGRYAYLPIFPTKCFGPNDHLLLASVPVTRLGPTEITRRQHGAYTSDALEIMNNYQYGNIFSLSKQDTEELATRLQIGTSIITFNADVLRRICYLLLALYESFRENILCKIPVALNEPLLNSKQMSMLLEFYLQIDVDTFHMKTCSFRGATPRSLTEGLFCDSDKPQARYTLTPCGNLTCPCCHPINNDKKSQMWPVVDFNSSSTHDFVNGYTTYLNCPATCTTSNVIYTMTCPCGHYDYVDSTAKTLSNAMIYHREHGNRRIHEKLTGTSLLRGAIFDPNENENTIANKMRLYQHSARCPIALRSFLDCNPTYWCFIPLVWSEAVAENDINWHGASNIDPTFVHVLTTFATSNRRVARSLERVPLPPARYAFSHRQVKQQRLFFEQFHSSPINQLPYMTLDLYKMAIIAVLPEDHSIILRYIIETLFIIHGETKLNMICPVGGDAEKRFGRAYNLVWCVNLKPTSTQ</sequence>
<evidence type="ECO:0000313" key="1">
    <source>
        <dbReference type="EMBL" id="CAF0974828.1"/>
    </source>
</evidence>
<protein>
    <submittedName>
        <fullName evidence="1">Uncharacterized protein</fullName>
    </submittedName>
</protein>
<dbReference type="EMBL" id="CAJNOV010000073">
    <property type="protein sequence ID" value="CAF0974828.1"/>
    <property type="molecule type" value="Genomic_DNA"/>
</dbReference>
<dbReference type="Proteomes" id="UP000663855">
    <property type="component" value="Unassembled WGS sequence"/>
</dbReference>
<gene>
    <name evidence="1" type="ORF">CJN711_LOCUS1056</name>
</gene>
<dbReference type="AlphaFoldDB" id="A0A814ER81"/>
<comment type="caution">
    <text evidence="1">The sequence shown here is derived from an EMBL/GenBank/DDBJ whole genome shotgun (WGS) entry which is preliminary data.</text>
</comment>
<proteinExistence type="predicted"/>
<reference evidence="1" key="1">
    <citation type="submission" date="2021-02" db="EMBL/GenBank/DDBJ databases">
        <authorList>
            <person name="Nowell W R."/>
        </authorList>
    </citation>
    <scope>NUCLEOTIDE SEQUENCE</scope>
</reference>